<dbReference type="CDD" id="cd08646">
    <property type="entry name" value="FMT_core_Met-tRNA-FMT_N"/>
    <property type="match status" value="1"/>
</dbReference>
<feature type="region of interest" description="Disordered" evidence="2">
    <location>
        <begin position="440"/>
        <end position="475"/>
    </location>
</feature>
<proteinExistence type="predicted"/>
<dbReference type="InterPro" id="IPR036477">
    <property type="entry name" value="Formyl_transf_N_sf"/>
</dbReference>
<dbReference type="PANTHER" id="PTHR11138">
    <property type="entry name" value="METHIONYL-TRNA FORMYLTRANSFERASE"/>
    <property type="match status" value="1"/>
</dbReference>
<dbReference type="EC" id="2.1.2.9" evidence="1"/>
<dbReference type="SUPFAM" id="SSF53328">
    <property type="entry name" value="Formyltransferase"/>
    <property type="match status" value="1"/>
</dbReference>
<name>A0AAI8YFP3_9PEZI</name>
<organism evidence="4 5">
    <name type="scientific">Anthostomella pinea</name>
    <dbReference type="NCBI Taxonomy" id="933095"/>
    <lineage>
        <taxon>Eukaryota</taxon>
        <taxon>Fungi</taxon>
        <taxon>Dikarya</taxon>
        <taxon>Ascomycota</taxon>
        <taxon>Pezizomycotina</taxon>
        <taxon>Sordariomycetes</taxon>
        <taxon>Xylariomycetidae</taxon>
        <taxon>Xylariales</taxon>
        <taxon>Xylariaceae</taxon>
        <taxon>Anthostomella</taxon>
    </lineage>
</organism>
<evidence type="ECO:0000313" key="4">
    <source>
        <dbReference type="EMBL" id="CAJ2503042.1"/>
    </source>
</evidence>
<feature type="compositionally biased region" description="Gly residues" evidence="2">
    <location>
        <begin position="456"/>
        <end position="473"/>
    </location>
</feature>
<accession>A0AAI8YFP3</accession>
<comment type="caution">
    <text evidence="4">The sequence shown here is derived from an EMBL/GenBank/DDBJ whole genome shotgun (WGS) entry which is preliminary data.</text>
</comment>
<dbReference type="GO" id="GO:0005739">
    <property type="term" value="C:mitochondrion"/>
    <property type="evidence" value="ECO:0007669"/>
    <property type="project" value="TreeGrafter"/>
</dbReference>
<evidence type="ECO:0000313" key="5">
    <source>
        <dbReference type="Proteomes" id="UP001295740"/>
    </source>
</evidence>
<dbReference type="PANTHER" id="PTHR11138:SF5">
    <property type="entry name" value="METHIONYL-TRNA FORMYLTRANSFERASE, MITOCHONDRIAL"/>
    <property type="match status" value="1"/>
</dbReference>
<dbReference type="InterPro" id="IPR041711">
    <property type="entry name" value="Met-tRNA-FMT_N"/>
</dbReference>
<sequence>MHHRALNTRPRNALSILERLLYPCTHNTRPIIPVSEHCHRTWTRRSYASASASAASYEATHAKKTSGPLHILFCGSDEFSCASLAALHAEHARNPDLIRSIEVVVRPGKRTGRGYKVVKDPPVRTLAFELGMQIHVRDTFTGWNMPPNINLIIAVSFGLFVPPRLLKAAKYGGLNLHPSLLPDLRGPAPLQHTLLAARTLTGVTLQTLDHATFDHGLVLAQTPADPADPAALRIPPHCRTVEALQALVTPAATKLLVSGLRDALHVPPLVDRGWKPPSSTSVAAEDPTNFLIHAPKIGKRDAQITRTVLRAEDASMRPENGNGSGNRCGSSSLARRQVAIGPLWFWARDTRGQRRRIIVQDADAEFDGAELRAERGPLAELSEIPAALYEPGDDGGGGGDGDGAAADRAWSVPGRDPETGKLMWRRSIVLLDDEEEGRVGVGGAGGGLRGDEAEQGKGGVGNGGEEEGAGGTGSTQKPVAHLVLWSPWHNLDSYYIGGCRLLRLKVEGDKGKPPALALAKFLVPPEGEVKSGEKLRSVRGRSWGLRA</sequence>
<evidence type="ECO:0000256" key="1">
    <source>
        <dbReference type="ARBA" id="ARBA00012261"/>
    </source>
</evidence>
<dbReference type="AlphaFoldDB" id="A0AAI8YFP3"/>
<evidence type="ECO:0000259" key="3">
    <source>
        <dbReference type="Pfam" id="PF00551"/>
    </source>
</evidence>
<evidence type="ECO:0000256" key="2">
    <source>
        <dbReference type="SAM" id="MobiDB-lite"/>
    </source>
</evidence>
<dbReference type="Pfam" id="PF00551">
    <property type="entry name" value="Formyl_trans_N"/>
    <property type="match status" value="1"/>
</dbReference>
<protein>
    <recommendedName>
        <fullName evidence="1">methionyl-tRNA formyltransferase</fullName>
        <ecNumber evidence="1">2.1.2.9</ecNumber>
    </recommendedName>
</protein>
<dbReference type="InterPro" id="IPR002376">
    <property type="entry name" value="Formyl_transf_N"/>
</dbReference>
<dbReference type="EMBL" id="CAUWAG010000004">
    <property type="protein sequence ID" value="CAJ2503042.1"/>
    <property type="molecule type" value="Genomic_DNA"/>
</dbReference>
<dbReference type="GO" id="GO:0004479">
    <property type="term" value="F:methionyl-tRNA formyltransferase activity"/>
    <property type="evidence" value="ECO:0007669"/>
    <property type="project" value="UniProtKB-EC"/>
</dbReference>
<reference evidence="4" key="1">
    <citation type="submission" date="2023-10" db="EMBL/GenBank/DDBJ databases">
        <authorList>
            <person name="Hackl T."/>
        </authorList>
    </citation>
    <scope>NUCLEOTIDE SEQUENCE</scope>
</reference>
<keyword evidence="5" id="KW-1185">Reference proteome</keyword>
<feature type="domain" description="Formyl transferase N-terminal" evidence="3">
    <location>
        <begin position="71"/>
        <end position="222"/>
    </location>
</feature>
<dbReference type="Proteomes" id="UP001295740">
    <property type="component" value="Unassembled WGS sequence"/>
</dbReference>
<gene>
    <name evidence="4" type="ORF">KHLLAP_LOCUS3510</name>
</gene>
<dbReference type="Gene3D" id="3.40.50.170">
    <property type="entry name" value="Formyl transferase, N-terminal domain"/>
    <property type="match status" value="1"/>
</dbReference>